<feature type="domain" description="Integrase catalytic" evidence="1">
    <location>
        <begin position="1"/>
        <end position="113"/>
    </location>
</feature>
<dbReference type="GO" id="GO:0003676">
    <property type="term" value="F:nucleic acid binding"/>
    <property type="evidence" value="ECO:0007669"/>
    <property type="project" value="InterPro"/>
</dbReference>
<evidence type="ECO:0000259" key="1">
    <source>
        <dbReference type="PROSITE" id="PS50994"/>
    </source>
</evidence>
<sequence length="113" mass="12928">MCSWTSEVQRYVAMVLGQCPLRVVWSMQSWMTAQLVPDALVKAVWRRPEPALHHSDRGSQYTSTRIEHLLGELDIILSKSRSGKCRDNSAMESFFKSLKTERTDAHAYRAGSR</sequence>
<dbReference type="Proteomes" id="UP000248926">
    <property type="component" value="Unassembled WGS sequence"/>
</dbReference>
<dbReference type="Pfam" id="PF00665">
    <property type="entry name" value="rve"/>
    <property type="match status" value="1"/>
</dbReference>
<dbReference type="GO" id="GO:0015074">
    <property type="term" value="P:DNA integration"/>
    <property type="evidence" value="ECO:0007669"/>
    <property type="project" value="InterPro"/>
</dbReference>
<gene>
    <name evidence="2" type="ORF">CA260_03470</name>
</gene>
<keyword evidence="3" id="KW-1185">Reference proteome</keyword>
<name>A0A328P5S2_9GAMM</name>
<protein>
    <recommendedName>
        <fullName evidence="1">Integrase catalytic domain-containing protein</fullName>
    </recommendedName>
</protein>
<evidence type="ECO:0000313" key="2">
    <source>
        <dbReference type="EMBL" id="RAO76980.1"/>
    </source>
</evidence>
<evidence type="ECO:0000313" key="3">
    <source>
        <dbReference type="Proteomes" id="UP000248926"/>
    </source>
</evidence>
<dbReference type="EMBL" id="NFZS01000001">
    <property type="protein sequence ID" value="RAO76980.1"/>
    <property type="molecule type" value="Genomic_DNA"/>
</dbReference>
<organism evidence="2 3">
    <name type="scientific">Dyella jiangningensis</name>
    <dbReference type="NCBI Taxonomy" id="1379159"/>
    <lineage>
        <taxon>Bacteria</taxon>
        <taxon>Pseudomonadati</taxon>
        <taxon>Pseudomonadota</taxon>
        <taxon>Gammaproteobacteria</taxon>
        <taxon>Lysobacterales</taxon>
        <taxon>Rhodanobacteraceae</taxon>
        <taxon>Dyella</taxon>
    </lineage>
</organism>
<dbReference type="OrthoDB" id="7064550at2"/>
<dbReference type="InterPro" id="IPR036397">
    <property type="entry name" value="RNaseH_sf"/>
</dbReference>
<dbReference type="AlphaFoldDB" id="A0A328P5S2"/>
<reference evidence="2 3" key="1">
    <citation type="journal article" date="2018" name="Genet. Mol. Biol.">
        <title>The genome sequence of Dyella jiangningensis FCAV SCS01 from a lignocellulose-decomposing microbial consortium metagenome reveals potential for biotechnological applications.</title>
        <authorList>
            <person name="Desiderato J.G."/>
            <person name="Alvarenga D.O."/>
            <person name="Constancio M.T.L."/>
            <person name="Alves L.M.C."/>
            <person name="Varani A.M."/>
        </authorList>
    </citation>
    <scope>NUCLEOTIDE SEQUENCE [LARGE SCALE GENOMIC DNA]</scope>
    <source>
        <strain evidence="2 3">FCAV SCS01</strain>
    </source>
</reference>
<comment type="caution">
    <text evidence="2">The sequence shown here is derived from an EMBL/GenBank/DDBJ whole genome shotgun (WGS) entry which is preliminary data.</text>
</comment>
<dbReference type="PROSITE" id="PS50994">
    <property type="entry name" value="INTEGRASE"/>
    <property type="match status" value="1"/>
</dbReference>
<proteinExistence type="predicted"/>
<dbReference type="InterPro" id="IPR012337">
    <property type="entry name" value="RNaseH-like_sf"/>
</dbReference>
<dbReference type="PANTHER" id="PTHR46889:SF4">
    <property type="entry name" value="TRANSPOSASE INSO FOR INSERTION SEQUENCE ELEMENT IS911B-RELATED"/>
    <property type="match status" value="1"/>
</dbReference>
<dbReference type="InterPro" id="IPR050900">
    <property type="entry name" value="Transposase_IS3/IS150/IS904"/>
</dbReference>
<dbReference type="SUPFAM" id="SSF53098">
    <property type="entry name" value="Ribonuclease H-like"/>
    <property type="match status" value="1"/>
</dbReference>
<dbReference type="PANTHER" id="PTHR46889">
    <property type="entry name" value="TRANSPOSASE INSF FOR INSERTION SEQUENCE IS3B-RELATED"/>
    <property type="match status" value="1"/>
</dbReference>
<dbReference type="InterPro" id="IPR001584">
    <property type="entry name" value="Integrase_cat-core"/>
</dbReference>
<dbReference type="Gene3D" id="3.30.420.10">
    <property type="entry name" value="Ribonuclease H-like superfamily/Ribonuclease H"/>
    <property type="match status" value="1"/>
</dbReference>
<accession>A0A328P5S2</accession>